<dbReference type="Proteomes" id="UP001449795">
    <property type="component" value="Chromosome"/>
</dbReference>
<organism evidence="1 2">
    <name type="scientific">Nguyenibacter vanlangensis</name>
    <dbReference type="NCBI Taxonomy" id="1216886"/>
    <lineage>
        <taxon>Bacteria</taxon>
        <taxon>Pseudomonadati</taxon>
        <taxon>Pseudomonadota</taxon>
        <taxon>Alphaproteobacteria</taxon>
        <taxon>Acetobacterales</taxon>
        <taxon>Acetobacteraceae</taxon>
        <taxon>Nguyenibacter</taxon>
    </lineage>
</organism>
<protein>
    <recommendedName>
        <fullName evidence="3">CopG family transcriptional regulator</fullName>
    </recommendedName>
</protein>
<proteinExistence type="predicted"/>
<keyword evidence="2" id="KW-1185">Reference proteome</keyword>
<reference evidence="1 2" key="1">
    <citation type="submission" date="2024-04" db="EMBL/GenBank/DDBJ databases">
        <title>Complete genome sequence of Nguyenibacter vanlangesis HBCM-1154, a strain capable of nitrogen fixation, IAA production, and phosphorus solubilization isolated from sugarcane soil.</title>
        <authorList>
            <person name="MY HANH P."/>
        </authorList>
    </citation>
    <scope>NUCLEOTIDE SEQUENCE [LARGE SCALE GENOMIC DNA]</scope>
    <source>
        <strain evidence="1 2">HBCM 1154</strain>
    </source>
</reference>
<evidence type="ECO:0000313" key="2">
    <source>
        <dbReference type="Proteomes" id="UP001449795"/>
    </source>
</evidence>
<name>A0ABZ3D467_9PROT</name>
<gene>
    <name evidence="1" type="ORF">AAC691_19700</name>
</gene>
<dbReference type="InterPro" id="IPR013321">
    <property type="entry name" value="Arc_rbn_hlx_hlx"/>
</dbReference>
<sequence length="57" mass="6489">MAEKTKAISLKLPESLVTDLDLIAAMEWGSRSNVIRTILKRAVVVIKNRYEEKEMKA</sequence>
<accession>A0ABZ3D467</accession>
<dbReference type="RefSeq" id="WP_342628188.1">
    <property type="nucleotide sequence ID" value="NZ_CP152276.1"/>
</dbReference>
<dbReference type="Gene3D" id="1.10.1220.10">
    <property type="entry name" value="Met repressor-like"/>
    <property type="match status" value="1"/>
</dbReference>
<evidence type="ECO:0000313" key="1">
    <source>
        <dbReference type="EMBL" id="XAE42450.1"/>
    </source>
</evidence>
<dbReference type="EMBL" id="CP152276">
    <property type="protein sequence ID" value="XAE42450.1"/>
    <property type="molecule type" value="Genomic_DNA"/>
</dbReference>
<evidence type="ECO:0008006" key="3">
    <source>
        <dbReference type="Google" id="ProtNLM"/>
    </source>
</evidence>